<feature type="compositionally biased region" description="Low complexity" evidence="1">
    <location>
        <begin position="167"/>
        <end position="178"/>
    </location>
</feature>
<dbReference type="WBParaSite" id="PSU_v2.g13727.t1">
    <property type="protein sequence ID" value="PSU_v2.g13727.t1"/>
    <property type="gene ID" value="PSU_v2.g13727"/>
</dbReference>
<feature type="region of interest" description="Disordered" evidence="1">
    <location>
        <begin position="1"/>
        <end position="99"/>
    </location>
</feature>
<name>A0A914Y800_9BILA</name>
<feature type="region of interest" description="Disordered" evidence="1">
    <location>
        <begin position="602"/>
        <end position="624"/>
    </location>
</feature>
<organism evidence="2 3">
    <name type="scientific">Panagrolaimus superbus</name>
    <dbReference type="NCBI Taxonomy" id="310955"/>
    <lineage>
        <taxon>Eukaryota</taxon>
        <taxon>Metazoa</taxon>
        <taxon>Ecdysozoa</taxon>
        <taxon>Nematoda</taxon>
        <taxon>Chromadorea</taxon>
        <taxon>Rhabditida</taxon>
        <taxon>Tylenchina</taxon>
        <taxon>Panagrolaimomorpha</taxon>
        <taxon>Panagrolaimoidea</taxon>
        <taxon>Panagrolaimidae</taxon>
        <taxon>Panagrolaimus</taxon>
    </lineage>
</organism>
<feature type="region of interest" description="Disordered" evidence="1">
    <location>
        <begin position="164"/>
        <end position="185"/>
    </location>
</feature>
<keyword evidence="2" id="KW-1185">Reference proteome</keyword>
<sequence length="624" mass="70727">MRMTRRQIEDSNEVDDGIEVIERNHQVSGPRSEEEESSSLPTRSYQNISSISIESLTPKKQYKDDATIAKEVQRHAGAQDSGDTASRLSLRSYTPEATSETEIPVKVHILRLDSQMLLDVPFIREPVDEWLQDHNIPPYVSHEKPGGDWHHLDEQGVQLKFSDIPNVSDSSQSSSTLSHEQELSESEVELVTEVVNNPNSQTYSDDTTQIIDNLADTEQISKYDPNYRGIYEFDQQPLHVLSPDAHLPLDMPFIREPVELSTWNNIPPSYIPYIGEMEATSDDSSMEEEMVEQVLHPNLPRQIYMDDANVIIESLPPVEEISNFEPNYSEMYHFDKNPVHTISPSYHLPLDIPFVRESIETAVAQGKTPSYIPLDPRRPSIISIHQDEMVGEVLEAIPTTGLPPDKWISPEPQQLPTYEINMDDLYKFDRHGLHDLSPTPNELPVDCPFIRNPVEIDLQRSRAPSYIPYEKDLALSDHREEDRLVKEVLDVKVLSLSELLHESSHDLMGMVTVVQESEINEEKEWFDGVPNTFKRQSWDKGSTGYIVERHHEGNDVIHSMSPSYHLPLDYPFFPVVNDTNAEHVPAGAPVGTGIQIRISNNRAFKISPTTSSPTSTPSSSSSSR</sequence>
<protein>
    <submittedName>
        <fullName evidence="3">Uncharacterized protein</fullName>
    </submittedName>
</protein>
<evidence type="ECO:0000256" key="1">
    <source>
        <dbReference type="SAM" id="MobiDB-lite"/>
    </source>
</evidence>
<evidence type="ECO:0000313" key="3">
    <source>
        <dbReference type="WBParaSite" id="PSU_v2.g13727.t1"/>
    </source>
</evidence>
<evidence type="ECO:0000313" key="2">
    <source>
        <dbReference type="Proteomes" id="UP000887577"/>
    </source>
</evidence>
<feature type="compositionally biased region" description="Low complexity" evidence="1">
    <location>
        <begin position="607"/>
        <end position="624"/>
    </location>
</feature>
<feature type="compositionally biased region" description="Basic and acidic residues" evidence="1">
    <location>
        <begin position="61"/>
        <end position="74"/>
    </location>
</feature>
<dbReference type="AlphaFoldDB" id="A0A914Y800"/>
<accession>A0A914Y800</accession>
<proteinExistence type="predicted"/>
<dbReference type="Proteomes" id="UP000887577">
    <property type="component" value="Unplaced"/>
</dbReference>
<feature type="compositionally biased region" description="Polar residues" evidence="1">
    <location>
        <begin position="81"/>
        <end position="99"/>
    </location>
</feature>
<reference evidence="3" key="1">
    <citation type="submission" date="2022-11" db="UniProtKB">
        <authorList>
            <consortium name="WormBaseParasite"/>
        </authorList>
    </citation>
    <scope>IDENTIFICATION</scope>
</reference>
<feature type="compositionally biased region" description="Acidic residues" evidence="1">
    <location>
        <begin position="10"/>
        <end position="19"/>
    </location>
</feature>
<feature type="compositionally biased region" description="Polar residues" evidence="1">
    <location>
        <begin position="40"/>
        <end position="55"/>
    </location>
</feature>